<sequence>MDPEAKVATLIDPQSKSWKLDLLKDLFSKSEVNTICQIPISVFNIPDKLVWRCSQNSLFSVMSAYHLQVESQLSSRGKSSSDPMRIKSGRSYGSFSITNAEKLFLWKACQDILPTKCNLIKKRVIENPFCPFYCSEEEDVLHALWGCAAAKDIWSSCSRTFQKMNDNFIDFRELVMFFLSELEEKRLVEFGVVVSKIWQRRNELTFKQHLSTPSQIIHHATQELDMLNSLHQSRTSPNAHPQIPDPSSPRWQPPPEGIYKINWDASVRKEDYTIGVGIAIRDWQDRFMATMRMKKPMFPDAYLAESFAALQVVILAADVGINQIILEGDTLQVVNDLLRDEENWGQAGLISMDTKAISRNF</sequence>
<gene>
    <name evidence="1" type="ORF">Pint_02050</name>
</gene>
<dbReference type="Proteomes" id="UP001163603">
    <property type="component" value="Chromosome 1"/>
</dbReference>
<dbReference type="EMBL" id="CM047736">
    <property type="protein sequence ID" value="KAJ0052275.1"/>
    <property type="molecule type" value="Genomic_DNA"/>
</dbReference>
<reference evidence="2" key="1">
    <citation type="journal article" date="2023" name="G3 (Bethesda)">
        <title>Genome assembly and association tests identify interacting loci associated with vigor, precocity, and sex in interspecific pistachio rootstocks.</title>
        <authorList>
            <person name="Palmer W."/>
            <person name="Jacygrad E."/>
            <person name="Sagayaradj S."/>
            <person name="Cavanaugh K."/>
            <person name="Han R."/>
            <person name="Bertier L."/>
            <person name="Beede B."/>
            <person name="Kafkas S."/>
            <person name="Golino D."/>
            <person name="Preece J."/>
            <person name="Michelmore R."/>
        </authorList>
    </citation>
    <scope>NUCLEOTIDE SEQUENCE [LARGE SCALE GENOMIC DNA]</scope>
</reference>
<accession>A0ACC0ZGP4</accession>
<name>A0ACC0ZGP4_9ROSI</name>
<keyword evidence="2" id="KW-1185">Reference proteome</keyword>
<evidence type="ECO:0000313" key="1">
    <source>
        <dbReference type="EMBL" id="KAJ0052275.1"/>
    </source>
</evidence>
<comment type="caution">
    <text evidence="1">The sequence shown here is derived from an EMBL/GenBank/DDBJ whole genome shotgun (WGS) entry which is preliminary data.</text>
</comment>
<proteinExistence type="predicted"/>
<protein>
    <submittedName>
        <fullName evidence="1">Uncharacterized protein</fullName>
    </submittedName>
</protein>
<organism evidence="1 2">
    <name type="scientific">Pistacia integerrima</name>
    <dbReference type="NCBI Taxonomy" id="434235"/>
    <lineage>
        <taxon>Eukaryota</taxon>
        <taxon>Viridiplantae</taxon>
        <taxon>Streptophyta</taxon>
        <taxon>Embryophyta</taxon>
        <taxon>Tracheophyta</taxon>
        <taxon>Spermatophyta</taxon>
        <taxon>Magnoliopsida</taxon>
        <taxon>eudicotyledons</taxon>
        <taxon>Gunneridae</taxon>
        <taxon>Pentapetalae</taxon>
        <taxon>rosids</taxon>
        <taxon>malvids</taxon>
        <taxon>Sapindales</taxon>
        <taxon>Anacardiaceae</taxon>
        <taxon>Pistacia</taxon>
    </lineage>
</organism>
<evidence type="ECO:0000313" key="2">
    <source>
        <dbReference type="Proteomes" id="UP001163603"/>
    </source>
</evidence>